<organism evidence="3 4">
    <name type="scientific">Zalerion maritima</name>
    <dbReference type="NCBI Taxonomy" id="339359"/>
    <lineage>
        <taxon>Eukaryota</taxon>
        <taxon>Fungi</taxon>
        <taxon>Dikarya</taxon>
        <taxon>Ascomycota</taxon>
        <taxon>Pezizomycotina</taxon>
        <taxon>Sordariomycetes</taxon>
        <taxon>Lulworthiomycetidae</taxon>
        <taxon>Lulworthiales</taxon>
        <taxon>Lulworthiaceae</taxon>
        <taxon>Zalerion</taxon>
    </lineage>
</organism>
<feature type="transmembrane region" description="Helical" evidence="2">
    <location>
        <begin position="112"/>
        <end position="131"/>
    </location>
</feature>
<proteinExistence type="predicted"/>
<sequence length="286" mass="30516">MASYTGSHEAFGPAQSPSLNGFALPKSNAVPDEDQPLLGSRLSSSPGSKGRRRSMMVDVRRDWADLVLLSCYLITGLLDSASISIWGSFVSMQTGNSVYLGLGLAAPTESTRWIKSGVSIIAFCLGSFVFGRFHRYFSPKRRWVLCASFLVQMLLVSAAGAIVTFGPAGDEGKKDEITWNVLAPIALVAFQSCGQAVTSRAIGHNALTSVVLTTIFCDLFSDPGLFHLRNAERNRRAAASVLLVAGAISGGLLAHSRAGIAGALWTAAVLKLGIVVTWFFWPAEMD</sequence>
<feature type="region of interest" description="Disordered" evidence="1">
    <location>
        <begin position="1"/>
        <end position="53"/>
    </location>
</feature>
<keyword evidence="4" id="KW-1185">Reference proteome</keyword>
<dbReference type="AlphaFoldDB" id="A0AAD5RRC4"/>
<reference evidence="3" key="1">
    <citation type="submission" date="2022-07" db="EMBL/GenBank/DDBJ databases">
        <title>Draft genome sequence of Zalerion maritima ATCC 34329, a (micro)plastics degrading marine fungus.</title>
        <authorList>
            <person name="Paco A."/>
            <person name="Goncalves M.F.M."/>
            <person name="Rocha-Santos T.A.P."/>
            <person name="Alves A."/>
        </authorList>
    </citation>
    <scope>NUCLEOTIDE SEQUENCE</scope>
    <source>
        <strain evidence="3">ATCC 34329</strain>
    </source>
</reference>
<feature type="transmembrane region" description="Helical" evidence="2">
    <location>
        <begin position="260"/>
        <end position="281"/>
    </location>
</feature>
<comment type="caution">
    <text evidence="3">The sequence shown here is derived from an EMBL/GenBank/DDBJ whole genome shotgun (WGS) entry which is preliminary data.</text>
</comment>
<dbReference type="Proteomes" id="UP001201980">
    <property type="component" value="Unassembled WGS sequence"/>
</dbReference>
<evidence type="ECO:0000256" key="1">
    <source>
        <dbReference type="SAM" id="MobiDB-lite"/>
    </source>
</evidence>
<evidence type="ECO:0000313" key="4">
    <source>
        <dbReference type="Proteomes" id="UP001201980"/>
    </source>
</evidence>
<evidence type="ECO:0000313" key="3">
    <source>
        <dbReference type="EMBL" id="KAJ2896869.1"/>
    </source>
</evidence>
<feature type="transmembrane region" description="Helical" evidence="2">
    <location>
        <begin position="143"/>
        <end position="165"/>
    </location>
</feature>
<dbReference type="Pfam" id="PF06912">
    <property type="entry name" value="DUF1275"/>
    <property type="match status" value="1"/>
</dbReference>
<dbReference type="PANTHER" id="PTHR37488:SF1">
    <property type="entry name" value="DUF1275 DOMAIN PROTEIN"/>
    <property type="match status" value="1"/>
</dbReference>
<protein>
    <recommendedName>
        <fullName evidence="5">DUF1275 domain protein</fullName>
    </recommendedName>
</protein>
<evidence type="ECO:0008006" key="5">
    <source>
        <dbReference type="Google" id="ProtNLM"/>
    </source>
</evidence>
<feature type="compositionally biased region" description="Low complexity" evidence="1">
    <location>
        <begin position="36"/>
        <end position="48"/>
    </location>
</feature>
<dbReference type="EMBL" id="JAKWBI020000308">
    <property type="protein sequence ID" value="KAJ2896869.1"/>
    <property type="molecule type" value="Genomic_DNA"/>
</dbReference>
<name>A0AAD5RRC4_9PEZI</name>
<keyword evidence="2" id="KW-0472">Membrane</keyword>
<feature type="transmembrane region" description="Helical" evidence="2">
    <location>
        <begin position="237"/>
        <end position="254"/>
    </location>
</feature>
<gene>
    <name evidence="3" type="ORF">MKZ38_005121</name>
</gene>
<dbReference type="PANTHER" id="PTHR37488">
    <property type="entry name" value="DUF1275 DOMAIN-CONTAINING PROTEIN"/>
    <property type="match status" value="1"/>
</dbReference>
<evidence type="ECO:0000256" key="2">
    <source>
        <dbReference type="SAM" id="Phobius"/>
    </source>
</evidence>
<keyword evidence="2" id="KW-0812">Transmembrane</keyword>
<keyword evidence="2" id="KW-1133">Transmembrane helix</keyword>
<feature type="transmembrane region" description="Helical" evidence="2">
    <location>
        <begin position="63"/>
        <end position="92"/>
    </location>
</feature>
<dbReference type="InterPro" id="IPR010699">
    <property type="entry name" value="DUF1275"/>
</dbReference>
<accession>A0AAD5RRC4</accession>